<dbReference type="AlphaFoldDB" id="A0A2P6R2N1"/>
<keyword evidence="2" id="KW-1185">Reference proteome</keyword>
<gene>
    <name evidence="1" type="ORF">RchiOBHm_Chr4g0438941</name>
</gene>
<evidence type="ECO:0000313" key="2">
    <source>
        <dbReference type="Proteomes" id="UP000238479"/>
    </source>
</evidence>
<accession>A0A2P6R2N1</accession>
<protein>
    <submittedName>
        <fullName evidence="1">Uncharacterized protein</fullName>
    </submittedName>
</protein>
<comment type="caution">
    <text evidence="1">The sequence shown here is derived from an EMBL/GenBank/DDBJ whole genome shotgun (WGS) entry which is preliminary data.</text>
</comment>
<dbReference type="Proteomes" id="UP000238479">
    <property type="component" value="Chromosome 4"/>
</dbReference>
<proteinExistence type="predicted"/>
<evidence type="ECO:0000313" key="1">
    <source>
        <dbReference type="EMBL" id="PRQ40702.1"/>
    </source>
</evidence>
<sequence length="159" mass="17149">MLLLGELRGRGFRLKVWNGAGVGFQTESLGVMALCKDGRISVRVVELGGGMVLMVSSCCVVLRSCATVQIWKTRAGDLLFLEGCATRPTCERCMLGQRGLVECGRRGRLQWPGGGSGRHWTCIHTKEMMVGPDPNPVGPCGFGFLPFGRLIGLGLWPLA</sequence>
<dbReference type="EMBL" id="PDCK01000042">
    <property type="protein sequence ID" value="PRQ40702.1"/>
    <property type="molecule type" value="Genomic_DNA"/>
</dbReference>
<organism evidence="1 2">
    <name type="scientific">Rosa chinensis</name>
    <name type="common">China rose</name>
    <dbReference type="NCBI Taxonomy" id="74649"/>
    <lineage>
        <taxon>Eukaryota</taxon>
        <taxon>Viridiplantae</taxon>
        <taxon>Streptophyta</taxon>
        <taxon>Embryophyta</taxon>
        <taxon>Tracheophyta</taxon>
        <taxon>Spermatophyta</taxon>
        <taxon>Magnoliopsida</taxon>
        <taxon>eudicotyledons</taxon>
        <taxon>Gunneridae</taxon>
        <taxon>Pentapetalae</taxon>
        <taxon>rosids</taxon>
        <taxon>fabids</taxon>
        <taxon>Rosales</taxon>
        <taxon>Rosaceae</taxon>
        <taxon>Rosoideae</taxon>
        <taxon>Rosoideae incertae sedis</taxon>
        <taxon>Rosa</taxon>
    </lineage>
</organism>
<dbReference type="Gramene" id="PRQ40702">
    <property type="protein sequence ID" value="PRQ40702"/>
    <property type="gene ID" value="RchiOBHm_Chr4g0438941"/>
</dbReference>
<reference evidence="1 2" key="1">
    <citation type="journal article" date="2018" name="Nat. Genet.">
        <title>The Rosa genome provides new insights in the design of modern roses.</title>
        <authorList>
            <person name="Bendahmane M."/>
        </authorList>
    </citation>
    <scope>NUCLEOTIDE SEQUENCE [LARGE SCALE GENOMIC DNA]</scope>
    <source>
        <strain evidence="2">cv. Old Blush</strain>
    </source>
</reference>
<name>A0A2P6R2N1_ROSCH</name>